<dbReference type="EMBL" id="CM001475">
    <property type="protein sequence ID" value="EIC31291.1"/>
    <property type="molecule type" value="Genomic_DNA"/>
</dbReference>
<accession>H8GH16</accession>
<evidence type="ECO:0000313" key="9">
    <source>
        <dbReference type="EMBL" id="EIC31291.1"/>
    </source>
</evidence>
<dbReference type="InterPro" id="IPR012127">
    <property type="entry name" value="Cyt_c_prime"/>
</dbReference>
<dbReference type="GO" id="GO:0009055">
    <property type="term" value="F:electron transfer activity"/>
    <property type="evidence" value="ECO:0007669"/>
    <property type="project" value="InterPro"/>
</dbReference>
<dbReference type="PIRSF" id="PIRSF000027">
    <property type="entry name" value="Cytc_c_prime"/>
    <property type="match status" value="1"/>
</dbReference>
<keyword evidence="3 6" id="KW-0479">Metal-binding</keyword>
<keyword evidence="10" id="KW-1185">Reference proteome</keyword>
<keyword evidence="4" id="KW-0249">Electron transport</keyword>
<evidence type="ECO:0000256" key="7">
    <source>
        <dbReference type="PIRSR" id="PIRSR000027-2"/>
    </source>
</evidence>
<keyword evidence="1" id="KW-0813">Transport</keyword>
<evidence type="ECO:0000256" key="6">
    <source>
        <dbReference type="PIRSR" id="PIRSR000027-1"/>
    </source>
</evidence>
<evidence type="ECO:0000256" key="2">
    <source>
        <dbReference type="ARBA" id="ARBA00022617"/>
    </source>
</evidence>
<evidence type="ECO:0000256" key="8">
    <source>
        <dbReference type="SAM" id="SignalP"/>
    </source>
</evidence>
<feature type="binding site" description="covalent" evidence="7">
    <location>
        <position position="144"/>
    </location>
    <ligand>
        <name>heme c</name>
        <dbReference type="ChEBI" id="CHEBI:61717"/>
    </ligand>
</feature>
<proteinExistence type="predicted"/>
<keyword evidence="8" id="KW-0732">Signal</keyword>
<dbReference type="Proteomes" id="UP000005090">
    <property type="component" value="Chromosome"/>
</dbReference>
<name>H8GH16_METAL</name>
<dbReference type="SUPFAM" id="SSF47175">
    <property type="entry name" value="Cytochromes"/>
    <property type="match status" value="1"/>
</dbReference>
<dbReference type="InterPro" id="IPR002321">
    <property type="entry name" value="Cyt_c_II"/>
</dbReference>
<evidence type="ECO:0000256" key="5">
    <source>
        <dbReference type="ARBA" id="ARBA00023004"/>
    </source>
</evidence>
<gene>
    <name evidence="9" type="ORF">Metal_3644</name>
</gene>
<dbReference type="InterPro" id="IPR010980">
    <property type="entry name" value="Cyt_c/b562"/>
</dbReference>
<dbReference type="AlphaFoldDB" id="H8GH16"/>
<dbReference type="STRING" id="686340.Metal_3644"/>
<dbReference type="Gene3D" id="1.20.120.10">
    <property type="entry name" value="Cytochrome c/b562"/>
    <property type="match status" value="1"/>
</dbReference>
<reference evidence="9 10" key="1">
    <citation type="journal article" date="2013" name="Genome Announc.">
        <title>Genome Sequence of the Obligate Gammaproteobacterial Methanotroph Methylomicrobium album Strain BG8.</title>
        <authorList>
            <person name="Kits K.D."/>
            <person name="Kalyuzhnaya M.G."/>
            <person name="Klotz M.G."/>
            <person name="Jetten M.S."/>
            <person name="Op den Camp H.J."/>
            <person name="Vuilleumier S."/>
            <person name="Bringel F."/>
            <person name="Dispirito A.A."/>
            <person name="Murrell J.C."/>
            <person name="Bruce D."/>
            <person name="Cheng J.F."/>
            <person name="Copeland A."/>
            <person name="Goodwin L."/>
            <person name="Hauser L."/>
            <person name="Lajus A."/>
            <person name="Land M.L."/>
            <person name="Lapidus A."/>
            <person name="Lucas S."/>
            <person name="Medigue C."/>
            <person name="Pitluck S."/>
            <person name="Woyke T."/>
            <person name="Zeytun A."/>
            <person name="Stein L.Y."/>
        </authorList>
    </citation>
    <scope>NUCLEOTIDE SEQUENCE [LARGE SCALE GENOMIC DNA]</scope>
    <source>
        <strain evidence="9 10">BG8</strain>
    </source>
</reference>
<dbReference type="PROSITE" id="PS51009">
    <property type="entry name" value="CYTCII"/>
    <property type="match status" value="1"/>
</dbReference>
<feature type="binding site" description="axial binding residue" evidence="6">
    <location>
        <position position="148"/>
    </location>
    <ligand>
        <name>heme c</name>
        <dbReference type="ChEBI" id="CHEBI:61717"/>
    </ligand>
    <ligandPart>
        <name>Fe</name>
        <dbReference type="ChEBI" id="CHEBI:18248"/>
    </ligandPart>
</feature>
<keyword evidence="2 7" id="KW-0349">Heme</keyword>
<keyword evidence="5 6" id="KW-0408">Iron</keyword>
<evidence type="ECO:0000256" key="4">
    <source>
        <dbReference type="ARBA" id="ARBA00022982"/>
    </source>
</evidence>
<feature type="binding site" description="covalent" evidence="7">
    <location>
        <position position="147"/>
    </location>
    <ligand>
        <name>heme c</name>
        <dbReference type="ChEBI" id="CHEBI:61717"/>
    </ligand>
</feature>
<dbReference type="eggNOG" id="COG3909">
    <property type="taxonomic scope" value="Bacteria"/>
</dbReference>
<dbReference type="Pfam" id="PF01322">
    <property type="entry name" value="Cytochrom_C_2"/>
    <property type="match status" value="1"/>
</dbReference>
<dbReference type="GO" id="GO:0042597">
    <property type="term" value="C:periplasmic space"/>
    <property type="evidence" value="ECO:0007669"/>
    <property type="project" value="InterPro"/>
</dbReference>
<dbReference type="InterPro" id="IPR015984">
    <property type="entry name" value="Cyt_c_prime_subgr"/>
</dbReference>
<protein>
    <submittedName>
        <fullName evidence="9">Cytochrome c556</fullName>
    </submittedName>
</protein>
<organism evidence="9 10">
    <name type="scientific">Methylomicrobium album BG8</name>
    <dbReference type="NCBI Taxonomy" id="686340"/>
    <lineage>
        <taxon>Bacteria</taxon>
        <taxon>Pseudomonadati</taxon>
        <taxon>Pseudomonadota</taxon>
        <taxon>Gammaproteobacteria</taxon>
        <taxon>Methylococcales</taxon>
        <taxon>Methylococcaceae</taxon>
        <taxon>Methylomicrobium</taxon>
    </lineage>
</organism>
<feature type="signal peptide" evidence="8">
    <location>
        <begin position="1"/>
        <end position="19"/>
    </location>
</feature>
<sequence length="155" mass="16567">MKKPQLAIALAFGAVTATAAAGDVEDQIRFRQSAYSFLGWNTAKIKAQASDHPDTFNKDEVIAAANAIAGVANAGVFEKLYGPGTDKGTGWKPSRLKPEFFEKQDEAKEINATFIKEANELQKVAAGGDPAAIKAQFGKLAAACKSCHDLIRIRQ</sequence>
<evidence type="ECO:0000313" key="10">
    <source>
        <dbReference type="Proteomes" id="UP000005090"/>
    </source>
</evidence>
<dbReference type="GO" id="GO:0022900">
    <property type="term" value="P:electron transport chain"/>
    <property type="evidence" value="ECO:0007669"/>
    <property type="project" value="InterPro"/>
</dbReference>
<dbReference type="GO" id="GO:0020037">
    <property type="term" value="F:heme binding"/>
    <property type="evidence" value="ECO:0007669"/>
    <property type="project" value="InterPro"/>
</dbReference>
<dbReference type="HOGENOM" id="CLU_106713_4_0_6"/>
<evidence type="ECO:0000256" key="3">
    <source>
        <dbReference type="ARBA" id="ARBA00022723"/>
    </source>
</evidence>
<feature type="chain" id="PRO_5003612179" evidence="8">
    <location>
        <begin position="20"/>
        <end position="155"/>
    </location>
</feature>
<dbReference type="GO" id="GO:0005506">
    <property type="term" value="F:iron ion binding"/>
    <property type="evidence" value="ECO:0007669"/>
    <property type="project" value="InterPro"/>
</dbReference>
<evidence type="ECO:0000256" key="1">
    <source>
        <dbReference type="ARBA" id="ARBA00022448"/>
    </source>
</evidence>
<comment type="PTM">
    <text evidence="7">Binds 1 heme group per subunit.</text>
</comment>
<dbReference type="PRINTS" id="PR00608">
    <property type="entry name" value="CYTCHROMECII"/>
</dbReference>
<dbReference type="RefSeq" id="WP_005374555.1">
    <property type="nucleotide sequence ID" value="NZ_CM001475.1"/>
</dbReference>